<feature type="domain" description="CARD" evidence="10">
    <location>
        <begin position="455"/>
        <end position="545"/>
    </location>
</feature>
<dbReference type="Proteomes" id="UP000823561">
    <property type="component" value="Chromosome 7"/>
</dbReference>
<keyword evidence="6" id="KW-0391">Immunity</keyword>
<evidence type="ECO:0000256" key="7">
    <source>
        <dbReference type="ARBA" id="ARBA00023198"/>
    </source>
</evidence>
<protein>
    <submittedName>
        <fullName evidence="12">Uncharacterized protein</fullName>
    </submittedName>
</protein>
<evidence type="ECO:0000256" key="1">
    <source>
        <dbReference type="ARBA" id="ARBA00004110"/>
    </source>
</evidence>
<evidence type="ECO:0000256" key="3">
    <source>
        <dbReference type="ARBA" id="ARBA00022588"/>
    </source>
</evidence>
<dbReference type="PANTHER" id="PTHR46985:SF2">
    <property type="entry name" value="APOPTOSIS-ASSOCIATED SPECK-LIKE PROTEIN CONTAINING A CARD"/>
    <property type="match status" value="1"/>
</dbReference>
<feature type="compositionally biased region" description="Acidic residues" evidence="9">
    <location>
        <begin position="547"/>
        <end position="560"/>
    </location>
</feature>
<dbReference type="Pfam" id="PF13553">
    <property type="entry name" value="FIIND"/>
    <property type="match status" value="1"/>
</dbReference>
<dbReference type="InterPro" id="IPR025307">
    <property type="entry name" value="FIIND_dom"/>
</dbReference>
<evidence type="ECO:0000256" key="8">
    <source>
        <dbReference type="ARBA" id="ARBA00023233"/>
    </source>
</evidence>
<comment type="subcellular location">
    <subcellularLocation>
        <location evidence="1">Inflammasome</location>
    </subcellularLocation>
</comment>
<dbReference type="Pfam" id="PF00560">
    <property type="entry name" value="LRR_1"/>
    <property type="match status" value="1"/>
</dbReference>
<accession>A0AAV6GSX0</accession>
<feature type="region of interest" description="Disordered" evidence="9">
    <location>
        <begin position="541"/>
        <end position="560"/>
    </location>
</feature>
<dbReference type="Gene3D" id="3.80.10.10">
    <property type="entry name" value="Ribonuclease Inhibitor"/>
    <property type="match status" value="1"/>
</dbReference>
<dbReference type="InterPro" id="IPR011029">
    <property type="entry name" value="DEATH-like_dom_sf"/>
</dbReference>
<evidence type="ECO:0000256" key="5">
    <source>
        <dbReference type="ARBA" id="ARBA00022670"/>
    </source>
</evidence>
<dbReference type="AlphaFoldDB" id="A0AAV6GSX0"/>
<dbReference type="Pfam" id="PF00619">
    <property type="entry name" value="CARD"/>
    <property type="match status" value="1"/>
</dbReference>
<dbReference type="EMBL" id="JADWDJ010000007">
    <property type="protein sequence ID" value="KAG5278209.1"/>
    <property type="molecule type" value="Genomic_DNA"/>
</dbReference>
<keyword evidence="8" id="KW-1271">Inflammasome</keyword>
<organism evidence="12 13">
    <name type="scientific">Alosa alosa</name>
    <name type="common">allis shad</name>
    <dbReference type="NCBI Taxonomy" id="278164"/>
    <lineage>
        <taxon>Eukaryota</taxon>
        <taxon>Metazoa</taxon>
        <taxon>Chordata</taxon>
        <taxon>Craniata</taxon>
        <taxon>Vertebrata</taxon>
        <taxon>Euteleostomi</taxon>
        <taxon>Actinopterygii</taxon>
        <taxon>Neopterygii</taxon>
        <taxon>Teleostei</taxon>
        <taxon>Clupei</taxon>
        <taxon>Clupeiformes</taxon>
        <taxon>Clupeoidei</taxon>
        <taxon>Clupeidae</taxon>
        <taxon>Alosa</taxon>
    </lineage>
</organism>
<evidence type="ECO:0000313" key="12">
    <source>
        <dbReference type="EMBL" id="KAG5278209.1"/>
    </source>
</evidence>
<dbReference type="InterPro" id="IPR051249">
    <property type="entry name" value="NLRP_Inflammasome"/>
</dbReference>
<evidence type="ECO:0000256" key="4">
    <source>
        <dbReference type="ARBA" id="ARBA00022590"/>
    </source>
</evidence>
<evidence type="ECO:0000256" key="6">
    <source>
        <dbReference type="ARBA" id="ARBA00022859"/>
    </source>
</evidence>
<evidence type="ECO:0000259" key="10">
    <source>
        <dbReference type="PROSITE" id="PS50209"/>
    </source>
</evidence>
<dbReference type="SMART" id="SM00368">
    <property type="entry name" value="LRR_RI"/>
    <property type="match status" value="4"/>
</dbReference>
<keyword evidence="5" id="KW-0645">Protease</keyword>
<dbReference type="CDD" id="cd01671">
    <property type="entry name" value="CARD"/>
    <property type="match status" value="1"/>
</dbReference>
<sequence>MFVSCCRKAQISNCDLSEDSCVMVASALQHPHSALRELDMSGNNLGTSGVEQLCSGLKSPNCKLEILRLSQCKLRNTSCLNLNSALGSDHSRLRELDVSNNFLEESEVKLLTKRVEDPKCKLEVLKSEPTQESYPSSLEPIFPVLEYSSPYHYSSPIKKSPRVSFGGVSAEKEFENISDSCAVPEVFTPECCPYNERRSYRFTCSSEGLFQCWYTGLVFKMETAGEVQYRTEPWNCVQLVDGYVPAGPLFNIKCPQGTLSQLHFPHCELFSGKGCLSVIHISDSTKSEMLDPHEITDIHVVLNISGCSEYGLIKKEYTPIHGLVLLFLQQSTLNVLLLPKNVDISEVTEKRRERIEPEKEKYVETTSNCVLVPEEKYCLTCDPKHVIDPETATFVDYDYNKNYIPTFQVELCECVKVMMVLKENDKEEPVWQRTVKLAALQTERNQSDSNPSSSYTPLGQKFLQKHKADLERRLTILGNLLTQLEKRKALTGEERELLNSKPTRQEKNHVLLTMLQNRGGKAQEIFYQTLKKLDPLLVEDLEKPNESEAESESEFTEQVQ</sequence>
<dbReference type="Gene3D" id="1.10.533.10">
    <property type="entry name" value="Death Domain, Fas"/>
    <property type="match status" value="1"/>
</dbReference>
<keyword evidence="4" id="KW-1210">Necrosis</keyword>
<dbReference type="PROSITE" id="PS50209">
    <property type="entry name" value="CARD"/>
    <property type="match status" value="1"/>
</dbReference>
<keyword evidence="3" id="KW-0399">Innate immunity</keyword>
<dbReference type="SUPFAM" id="SSF52047">
    <property type="entry name" value="RNI-like"/>
    <property type="match status" value="1"/>
</dbReference>
<dbReference type="InterPro" id="IPR001611">
    <property type="entry name" value="Leu-rich_rpt"/>
</dbReference>
<dbReference type="PROSITE" id="PS51830">
    <property type="entry name" value="FIIND"/>
    <property type="match status" value="1"/>
</dbReference>
<dbReference type="GO" id="GO:0045087">
    <property type="term" value="P:innate immune response"/>
    <property type="evidence" value="ECO:0007669"/>
    <property type="project" value="UniProtKB-KW"/>
</dbReference>
<dbReference type="SUPFAM" id="SSF47986">
    <property type="entry name" value="DEATH domain"/>
    <property type="match status" value="1"/>
</dbReference>
<dbReference type="GO" id="GO:0061702">
    <property type="term" value="C:canonical inflammasome complex"/>
    <property type="evidence" value="ECO:0007669"/>
    <property type="project" value="UniProtKB-SubCell"/>
</dbReference>
<proteinExistence type="predicted"/>
<dbReference type="InterPro" id="IPR001315">
    <property type="entry name" value="CARD"/>
</dbReference>
<gene>
    <name evidence="12" type="ORF">AALO_G00096410</name>
</gene>
<dbReference type="GO" id="GO:0042981">
    <property type="term" value="P:regulation of apoptotic process"/>
    <property type="evidence" value="ECO:0007669"/>
    <property type="project" value="InterPro"/>
</dbReference>
<keyword evidence="7" id="KW-0395">Inflammatory response</keyword>
<dbReference type="Pfam" id="PF23679">
    <property type="entry name" value="UPA-FIIND"/>
    <property type="match status" value="1"/>
</dbReference>
<dbReference type="GO" id="GO:0006954">
    <property type="term" value="P:inflammatory response"/>
    <property type="evidence" value="ECO:0007669"/>
    <property type="project" value="UniProtKB-KW"/>
</dbReference>
<evidence type="ECO:0000256" key="9">
    <source>
        <dbReference type="SAM" id="MobiDB-lite"/>
    </source>
</evidence>
<evidence type="ECO:0000259" key="11">
    <source>
        <dbReference type="PROSITE" id="PS51830"/>
    </source>
</evidence>
<keyword evidence="13" id="KW-1185">Reference proteome</keyword>
<keyword evidence="5" id="KW-0378">Hydrolase</keyword>
<dbReference type="GO" id="GO:0008233">
    <property type="term" value="F:peptidase activity"/>
    <property type="evidence" value="ECO:0007669"/>
    <property type="project" value="UniProtKB-KW"/>
</dbReference>
<name>A0AAV6GSX0_9TELE</name>
<keyword evidence="2" id="KW-0963">Cytoplasm</keyword>
<dbReference type="InterPro" id="IPR032675">
    <property type="entry name" value="LRR_dom_sf"/>
</dbReference>
<dbReference type="PANTHER" id="PTHR46985">
    <property type="entry name" value="NACHT, LRR AND PYD DOMAINS-CONTAINING PROTEIN 1"/>
    <property type="match status" value="1"/>
</dbReference>
<dbReference type="GO" id="GO:0006508">
    <property type="term" value="P:proteolysis"/>
    <property type="evidence" value="ECO:0007669"/>
    <property type="project" value="UniProtKB-KW"/>
</dbReference>
<reference evidence="12" key="1">
    <citation type="submission" date="2020-10" db="EMBL/GenBank/DDBJ databases">
        <title>Chromosome-scale genome assembly of the Allis shad, Alosa alosa.</title>
        <authorList>
            <person name="Margot Z."/>
            <person name="Christophe K."/>
            <person name="Cabau C."/>
            <person name="Louis A."/>
            <person name="Berthelot C."/>
            <person name="Parey E."/>
            <person name="Roest Crollius H."/>
            <person name="Montfort J."/>
            <person name="Robinson-Rechavi M."/>
            <person name="Bucao C."/>
            <person name="Bouchez O."/>
            <person name="Gislard M."/>
            <person name="Lluch J."/>
            <person name="Milhes M."/>
            <person name="Lampietro C."/>
            <person name="Lopez Roques C."/>
            <person name="Donnadieu C."/>
            <person name="Braasch I."/>
            <person name="Desvignes T."/>
            <person name="Postlethwait J."/>
            <person name="Bobe J."/>
            <person name="Guiguen Y."/>
        </authorList>
    </citation>
    <scope>NUCLEOTIDE SEQUENCE</scope>
    <source>
        <strain evidence="12">M-15738</strain>
        <tissue evidence="12">Blood</tissue>
    </source>
</reference>
<feature type="domain" description="FIIND" evidence="11">
    <location>
        <begin position="179"/>
        <end position="449"/>
    </location>
</feature>
<comment type="caution">
    <text evidence="12">The sequence shown here is derived from an EMBL/GenBank/DDBJ whole genome shotgun (WGS) entry which is preliminary data.</text>
</comment>
<evidence type="ECO:0000313" key="13">
    <source>
        <dbReference type="Proteomes" id="UP000823561"/>
    </source>
</evidence>
<evidence type="ECO:0000256" key="2">
    <source>
        <dbReference type="ARBA" id="ARBA00022490"/>
    </source>
</evidence>
<dbReference type="GO" id="GO:0012501">
    <property type="term" value="P:programmed cell death"/>
    <property type="evidence" value="ECO:0007669"/>
    <property type="project" value="UniProtKB-KW"/>
</dbReference>